<accession>A0A2J6TRC3</accession>
<feature type="transmembrane region" description="Helical" evidence="6">
    <location>
        <begin position="123"/>
        <end position="143"/>
    </location>
</feature>
<proteinExistence type="predicted"/>
<evidence type="ECO:0000313" key="9">
    <source>
        <dbReference type="Proteomes" id="UP000235371"/>
    </source>
</evidence>
<comment type="subcellular location">
    <subcellularLocation>
        <location evidence="1">Membrane</location>
        <topology evidence="1">Multi-pass membrane protein</topology>
    </subcellularLocation>
</comment>
<dbReference type="GeneID" id="36594462"/>
<dbReference type="AlphaFoldDB" id="A0A2J6TRC3"/>
<dbReference type="RefSeq" id="XP_024742480.1">
    <property type="nucleotide sequence ID" value="XM_024886385.1"/>
</dbReference>
<dbReference type="PROSITE" id="PS00217">
    <property type="entry name" value="SUGAR_TRANSPORT_2"/>
    <property type="match status" value="1"/>
</dbReference>
<dbReference type="InterPro" id="IPR020846">
    <property type="entry name" value="MFS_dom"/>
</dbReference>
<dbReference type="OrthoDB" id="433512at2759"/>
<feature type="transmembrane region" description="Helical" evidence="6">
    <location>
        <begin position="512"/>
        <end position="531"/>
    </location>
</feature>
<evidence type="ECO:0000256" key="3">
    <source>
        <dbReference type="ARBA" id="ARBA00022989"/>
    </source>
</evidence>
<dbReference type="InterPro" id="IPR036259">
    <property type="entry name" value="MFS_trans_sf"/>
</dbReference>
<feature type="domain" description="Major facilitator superfamily (MFS) profile" evidence="7">
    <location>
        <begin position="52"/>
        <end position="666"/>
    </location>
</feature>
<gene>
    <name evidence="8" type="ORF">K444DRAFT_659770</name>
</gene>
<evidence type="ECO:0000256" key="6">
    <source>
        <dbReference type="SAM" id="Phobius"/>
    </source>
</evidence>
<feature type="transmembrane region" description="Helical" evidence="6">
    <location>
        <begin position="543"/>
        <end position="566"/>
    </location>
</feature>
<dbReference type="Proteomes" id="UP000235371">
    <property type="component" value="Unassembled WGS sequence"/>
</dbReference>
<dbReference type="InterPro" id="IPR005829">
    <property type="entry name" value="Sugar_transporter_CS"/>
</dbReference>
<reference evidence="8 9" key="1">
    <citation type="submission" date="2016-04" db="EMBL/GenBank/DDBJ databases">
        <title>A degradative enzymes factory behind the ericoid mycorrhizal symbiosis.</title>
        <authorList>
            <consortium name="DOE Joint Genome Institute"/>
            <person name="Martino E."/>
            <person name="Morin E."/>
            <person name="Grelet G."/>
            <person name="Kuo A."/>
            <person name="Kohler A."/>
            <person name="Daghino S."/>
            <person name="Barry K."/>
            <person name="Choi C."/>
            <person name="Cichocki N."/>
            <person name="Clum A."/>
            <person name="Copeland A."/>
            <person name="Hainaut M."/>
            <person name="Haridas S."/>
            <person name="Labutti K."/>
            <person name="Lindquist E."/>
            <person name="Lipzen A."/>
            <person name="Khouja H.-R."/>
            <person name="Murat C."/>
            <person name="Ohm R."/>
            <person name="Olson A."/>
            <person name="Spatafora J."/>
            <person name="Veneault-Fourrey C."/>
            <person name="Henrissat B."/>
            <person name="Grigoriev I."/>
            <person name="Martin F."/>
            <person name="Perotto S."/>
        </authorList>
    </citation>
    <scope>NUCLEOTIDE SEQUENCE [LARGE SCALE GENOMIC DNA]</scope>
    <source>
        <strain evidence="8 9">E</strain>
    </source>
</reference>
<dbReference type="STRING" id="1095630.A0A2J6TRC3"/>
<feature type="transmembrane region" description="Helical" evidence="6">
    <location>
        <begin position="644"/>
        <end position="662"/>
    </location>
</feature>
<keyword evidence="3 6" id="KW-1133">Transmembrane helix</keyword>
<feature type="transmembrane region" description="Helical" evidence="6">
    <location>
        <begin position="155"/>
        <end position="175"/>
    </location>
</feature>
<evidence type="ECO:0000256" key="2">
    <source>
        <dbReference type="ARBA" id="ARBA00022692"/>
    </source>
</evidence>
<evidence type="ECO:0000256" key="4">
    <source>
        <dbReference type="ARBA" id="ARBA00023136"/>
    </source>
</evidence>
<feature type="transmembrane region" description="Helical" evidence="6">
    <location>
        <begin position="572"/>
        <end position="596"/>
    </location>
</feature>
<dbReference type="PANTHER" id="PTHR24064">
    <property type="entry name" value="SOLUTE CARRIER FAMILY 22 MEMBER"/>
    <property type="match status" value="1"/>
</dbReference>
<keyword evidence="4 6" id="KW-0472">Membrane</keyword>
<evidence type="ECO:0000259" key="7">
    <source>
        <dbReference type="PROSITE" id="PS50850"/>
    </source>
</evidence>
<sequence length="745" mass="81479">MSVNSDDDNTPSKRRWRIWLNPTTTAQLLPGDPRRREQICDNIDERGFGWQIWLVAGSGFFTESYNLFATNVILPSLAYIYWNGDDFSNHESTINLVTLGGSIVGQLTFGLLADLLGRRKLYGFELIFVIFGTVGLAGCGTGFGNSMSIMGWLVYYRFFVGVGVGAEYPLAGVITSEFSPVQSRARMMVAITLMQPLGQLAAAAVGLTVLTTLGKGRGLESLTESADDHKAAAAIIDRIWRIVIGVGAIPAFLAIVARLTIPESPRFTLDVSHDGKQALKANQEYLGQPIFDDYDDIVLDFEGSSVHSSIAAAPTGKTLPFGSPPRAPSILEIQNVPTIGNDTAGESYQLKNLNGPIVHQGNGDIGVADKFTEVNEIGEAKEAYIHVNGRPHSRSRSRSVSPVSQSWAHDDNGDQNPFDEEPPAMPKNPHPFSRRELKKYFGTEGNWRKLAGVSICWCCLDVAFYGLGIGNPRVVAQIWASSRASDNNAGLPMWGNPADPTLSIYNVLYQDSLHYIITISLGSLLGSVVLLKAIDYIPRKAVLAWSFLALGITFAIVGGIYSTVVYTNLHAFLITFYALLQLLFNLGPNTIIFLLAAEIFPTRYRSTCFGITAASGKLGSIIVQSILPCVKVDARNSTSMSRMLIAFAFVMALGSLFAWAWIPEVQYSRKPAAVPAVLENGPVVERTPEEAEEQKQRERCKGHKIPTKTLETLAKGRLGEDPGKRVGLRTNLKKVWEKLRSILRS</sequence>
<evidence type="ECO:0000313" key="8">
    <source>
        <dbReference type="EMBL" id="PMD65576.1"/>
    </source>
</evidence>
<feature type="region of interest" description="Disordered" evidence="5">
    <location>
        <begin position="388"/>
        <end position="432"/>
    </location>
</feature>
<dbReference type="PROSITE" id="PS50850">
    <property type="entry name" value="MFS"/>
    <property type="match status" value="1"/>
</dbReference>
<keyword evidence="2 6" id="KW-0812">Transmembrane</keyword>
<dbReference type="InterPro" id="IPR005828">
    <property type="entry name" value="MFS_sugar_transport-like"/>
</dbReference>
<dbReference type="SUPFAM" id="SSF103473">
    <property type="entry name" value="MFS general substrate transporter"/>
    <property type="match status" value="1"/>
</dbReference>
<feature type="transmembrane region" description="Helical" evidence="6">
    <location>
        <begin position="239"/>
        <end position="261"/>
    </location>
</feature>
<dbReference type="Pfam" id="PF00083">
    <property type="entry name" value="Sugar_tr"/>
    <property type="match status" value="2"/>
</dbReference>
<feature type="transmembrane region" description="Helical" evidence="6">
    <location>
        <begin position="94"/>
        <end position="116"/>
    </location>
</feature>
<dbReference type="Gene3D" id="1.20.1250.20">
    <property type="entry name" value="MFS general substrate transporter like domains"/>
    <property type="match status" value="2"/>
</dbReference>
<feature type="transmembrane region" description="Helical" evidence="6">
    <location>
        <begin position="187"/>
        <end position="210"/>
    </location>
</feature>
<evidence type="ECO:0000256" key="1">
    <source>
        <dbReference type="ARBA" id="ARBA00004141"/>
    </source>
</evidence>
<dbReference type="GO" id="GO:0016020">
    <property type="term" value="C:membrane"/>
    <property type="evidence" value="ECO:0007669"/>
    <property type="project" value="UniProtKB-SubCell"/>
</dbReference>
<protein>
    <submittedName>
        <fullName evidence="8">MFS general substrate transporter</fullName>
    </submittedName>
</protein>
<name>A0A2J6TRC3_9HELO</name>
<keyword evidence="9" id="KW-1185">Reference proteome</keyword>
<feature type="transmembrane region" description="Helical" evidence="6">
    <location>
        <begin position="450"/>
        <end position="469"/>
    </location>
</feature>
<evidence type="ECO:0000256" key="5">
    <source>
        <dbReference type="SAM" id="MobiDB-lite"/>
    </source>
</evidence>
<dbReference type="GO" id="GO:0022857">
    <property type="term" value="F:transmembrane transporter activity"/>
    <property type="evidence" value="ECO:0007669"/>
    <property type="project" value="InterPro"/>
</dbReference>
<organism evidence="8 9">
    <name type="scientific">Hyaloscypha bicolor E</name>
    <dbReference type="NCBI Taxonomy" id="1095630"/>
    <lineage>
        <taxon>Eukaryota</taxon>
        <taxon>Fungi</taxon>
        <taxon>Dikarya</taxon>
        <taxon>Ascomycota</taxon>
        <taxon>Pezizomycotina</taxon>
        <taxon>Leotiomycetes</taxon>
        <taxon>Helotiales</taxon>
        <taxon>Hyaloscyphaceae</taxon>
        <taxon>Hyaloscypha</taxon>
        <taxon>Hyaloscypha bicolor</taxon>
    </lineage>
</organism>
<dbReference type="EMBL" id="KZ613746">
    <property type="protein sequence ID" value="PMD65576.1"/>
    <property type="molecule type" value="Genomic_DNA"/>
</dbReference>
<dbReference type="InParanoid" id="A0A2J6TRC3"/>